<gene>
    <name evidence="1" type="ORF">PADG_11147</name>
</gene>
<proteinExistence type="predicted"/>
<protein>
    <submittedName>
        <fullName evidence="1">Uncharacterized protein</fullName>
    </submittedName>
</protein>
<dbReference type="AlphaFoldDB" id="A0A0A0HZC1"/>
<dbReference type="InParanoid" id="A0A0A0HZC1"/>
<name>A0A0A0HZC1_PARBD</name>
<keyword evidence="2" id="KW-1185">Reference proteome</keyword>
<dbReference type="Proteomes" id="UP000001628">
    <property type="component" value="Unassembled WGS sequence"/>
</dbReference>
<organism evidence="1 2">
    <name type="scientific">Paracoccidioides brasiliensis (strain Pb18)</name>
    <dbReference type="NCBI Taxonomy" id="502780"/>
    <lineage>
        <taxon>Eukaryota</taxon>
        <taxon>Fungi</taxon>
        <taxon>Dikarya</taxon>
        <taxon>Ascomycota</taxon>
        <taxon>Pezizomycotina</taxon>
        <taxon>Eurotiomycetes</taxon>
        <taxon>Eurotiomycetidae</taxon>
        <taxon>Onygenales</taxon>
        <taxon>Ajellomycetaceae</taxon>
        <taxon>Paracoccidioides</taxon>
    </lineage>
</organism>
<dbReference type="VEuPathDB" id="FungiDB:PADG_11147"/>
<evidence type="ECO:0000313" key="2">
    <source>
        <dbReference type="Proteomes" id="UP000001628"/>
    </source>
</evidence>
<sequence>MKFHVALNHLVQFERLFENQLRSQARLKSKGPEHHHSSIALLSLRNKKGNVSGTKILSICCAMKKIKYGIAGVALRTTPAQRYIRYLHYITQLSTLAYKLYERSEEALSEVRI</sequence>
<dbReference type="GeneID" id="22587044"/>
<dbReference type="HOGENOM" id="CLU_2134280_0_0_1"/>
<accession>A0A0A0HZC1</accession>
<evidence type="ECO:0000313" key="1">
    <source>
        <dbReference type="EMBL" id="KGM92690.1"/>
    </source>
</evidence>
<dbReference type="KEGG" id="pbn:PADG_11147"/>
<reference evidence="1 2" key="1">
    <citation type="journal article" date="2011" name="PLoS Genet.">
        <title>Comparative genomic analysis of human fungal pathogens causing paracoccidioidomycosis.</title>
        <authorList>
            <person name="Desjardins C.A."/>
            <person name="Champion M.D."/>
            <person name="Holder J.W."/>
            <person name="Muszewska A."/>
            <person name="Goldberg J."/>
            <person name="Bailao A.M."/>
            <person name="Brigido M.M."/>
            <person name="Ferreira M.E."/>
            <person name="Garcia A.M."/>
            <person name="Grynberg M."/>
            <person name="Gujja S."/>
            <person name="Heiman D.I."/>
            <person name="Henn M.R."/>
            <person name="Kodira C.D."/>
            <person name="Leon-Narvaez H."/>
            <person name="Longo L.V."/>
            <person name="Ma L.J."/>
            <person name="Malavazi I."/>
            <person name="Matsuo A.L."/>
            <person name="Morais F.V."/>
            <person name="Pereira M."/>
            <person name="Rodriguez-Brito S."/>
            <person name="Sakthikumar S."/>
            <person name="Salem-Izacc S.M."/>
            <person name="Sykes S.M."/>
            <person name="Teixeira M.M."/>
            <person name="Vallejo M.C."/>
            <person name="Walter M.E."/>
            <person name="Yandava C."/>
            <person name="Young S."/>
            <person name="Zeng Q."/>
            <person name="Zucker J."/>
            <person name="Felipe M.S."/>
            <person name="Goldman G.H."/>
            <person name="Haas B.J."/>
            <person name="McEwen J.G."/>
            <person name="Nino-Vega G."/>
            <person name="Puccia R."/>
            <person name="San-Blas G."/>
            <person name="Soares C.M."/>
            <person name="Birren B.W."/>
            <person name="Cuomo C.A."/>
        </authorList>
    </citation>
    <scope>NUCLEOTIDE SEQUENCE [LARGE SCALE GENOMIC DNA]</scope>
    <source>
        <strain evidence="1 2">Pb18</strain>
    </source>
</reference>
<dbReference type="EMBL" id="KN275957">
    <property type="protein sequence ID" value="KGM92690.1"/>
    <property type="molecule type" value="Genomic_DNA"/>
</dbReference>
<dbReference type="RefSeq" id="XP_010756743.1">
    <property type="nucleotide sequence ID" value="XM_010758441.1"/>
</dbReference>